<dbReference type="InterPro" id="IPR045473">
    <property type="entry name" value="ASM_C"/>
</dbReference>
<evidence type="ECO:0000313" key="15">
    <source>
        <dbReference type="RefSeq" id="XP_017783886.1"/>
    </source>
</evidence>
<evidence type="ECO:0000313" key="14">
    <source>
        <dbReference type="Proteomes" id="UP000695000"/>
    </source>
</evidence>
<comment type="catalytic activity">
    <reaction evidence="12">
        <text>a sphingomyelin + H2O = phosphocholine + an N-acylsphing-4-enine + H(+)</text>
        <dbReference type="Rhea" id="RHEA:19253"/>
        <dbReference type="ChEBI" id="CHEBI:15377"/>
        <dbReference type="ChEBI" id="CHEBI:15378"/>
        <dbReference type="ChEBI" id="CHEBI:17636"/>
        <dbReference type="ChEBI" id="CHEBI:52639"/>
        <dbReference type="ChEBI" id="CHEBI:295975"/>
        <dbReference type="EC" id="3.1.4.12"/>
    </reaction>
    <physiologicalReaction direction="left-to-right" evidence="12">
        <dbReference type="Rhea" id="RHEA:19254"/>
    </physiologicalReaction>
</comment>
<keyword evidence="8" id="KW-0862">Zinc</keyword>
<evidence type="ECO:0000256" key="12">
    <source>
        <dbReference type="ARBA" id="ARBA00047268"/>
    </source>
</evidence>
<dbReference type="PANTHER" id="PTHR10340">
    <property type="entry name" value="SPHINGOMYELIN PHOSPHODIESTERASE"/>
    <property type="match status" value="1"/>
</dbReference>
<dbReference type="GeneID" id="108567753"/>
<dbReference type="Gene3D" id="3.60.21.10">
    <property type="match status" value="3"/>
</dbReference>
<proteinExistence type="inferred from homology"/>
<evidence type="ECO:0000256" key="6">
    <source>
        <dbReference type="ARBA" id="ARBA00022729"/>
    </source>
</evidence>
<evidence type="ECO:0000256" key="11">
    <source>
        <dbReference type="ARBA" id="ARBA00023295"/>
    </source>
</evidence>
<keyword evidence="7" id="KW-0378">Hydrolase</keyword>
<dbReference type="SMART" id="SM00741">
    <property type="entry name" value="SapB"/>
    <property type="match status" value="2"/>
</dbReference>
<dbReference type="InterPro" id="IPR011001">
    <property type="entry name" value="Saposin-like"/>
</dbReference>
<keyword evidence="9" id="KW-1015">Disulfide bond</keyword>
<dbReference type="InterPro" id="IPR041805">
    <property type="entry name" value="ASMase/PPN1_MPP"/>
</dbReference>
<evidence type="ECO:0000256" key="5">
    <source>
        <dbReference type="ARBA" id="ARBA00022723"/>
    </source>
</evidence>
<accession>A0ABM1NAN6</accession>
<keyword evidence="14" id="KW-1185">Reference proteome</keyword>
<evidence type="ECO:0000256" key="9">
    <source>
        <dbReference type="ARBA" id="ARBA00023157"/>
    </source>
</evidence>
<dbReference type="PROSITE" id="PS50015">
    <property type="entry name" value="SAP_B"/>
    <property type="match status" value="2"/>
</dbReference>
<dbReference type="InterPro" id="IPR004843">
    <property type="entry name" value="Calcineurin-like_PHP"/>
</dbReference>
<keyword evidence="10" id="KW-0325">Glycoprotein</keyword>
<name>A0ABM1NAN6_NICVS</name>
<dbReference type="CDD" id="cd00842">
    <property type="entry name" value="MPP_ASMase"/>
    <property type="match status" value="2"/>
</dbReference>
<organism evidence="14 15">
    <name type="scientific">Nicrophorus vespilloides</name>
    <name type="common">Boreal carrion beetle</name>
    <dbReference type="NCBI Taxonomy" id="110193"/>
    <lineage>
        <taxon>Eukaryota</taxon>
        <taxon>Metazoa</taxon>
        <taxon>Ecdysozoa</taxon>
        <taxon>Arthropoda</taxon>
        <taxon>Hexapoda</taxon>
        <taxon>Insecta</taxon>
        <taxon>Pterygota</taxon>
        <taxon>Neoptera</taxon>
        <taxon>Endopterygota</taxon>
        <taxon>Coleoptera</taxon>
        <taxon>Polyphaga</taxon>
        <taxon>Staphyliniformia</taxon>
        <taxon>Silphidae</taxon>
        <taxon>Nicrophorinae</taxon>
        <taxon>Nicrophorus</taxon>
    </lineage>
</organism>
<comment type="subcellular location">
    <subcellularLocation>
        <location evidence="2">Secreted</location>
    </subcellularLocation>
</comment>
<evidence type="ECO:0000256" key="3">
    <source>
        <dbReference type="ARBA" id="ARBA00008234"/>
    </source>
</evidence>
<dbReference type="RefSeq" id="XP_017783886.1">
    <property type="nucleotide sequence ID" value="XM_017928397.1"/>
</dbReference>
<dbReference type="Pfam" id="PF19272">
    <property type="entry name" value="ASMase_C"/>
    <property type="match status" value="2"/>
</dbReference>
<reference evidence="15" key="1">
    <citation type="submission" date="2025-08" db="UniProtKB">
        <authorList>
            <consortium name="RefSeq"/>
        </authorList>
    </citation>
    <scope>IDENTIFICATION</scope>
    <source>
        <tissue evidence="15">Whole Larva</tissue>
    </source>
</reference>
<evidence type="ECO:0000259" key="13">
    <source>
        <dbReference type="PROSITE" id="PS50015"/>
    </source>
</evidence>
<feature type="domain" description="Saposin B-type" evidence="13">
    <location>
        <begin position="38"/>
        <end position="124"/>
    </location>
</feature>
<sequence length="1164" mass="133481">MRDLFKTGKTNKALEETVGKMGLEHFMRFDYKDYFPERSLICEGCEAILDALIQERRNGTDRETFVEYLKDVCVQLNIQADYVCEGLLNSNVDIIMYIIDNKPDLDGHLACPMVLQSLGCREHDPVEWNIEIQGKNTVEKQKGSNEEFKILQISDIHFDPNYQEGSLANCNQPVCCEFDSGLVEKPEDAAGKWSEYNSCDTPLDLVHATFRHINKQHDDFDYVYFTGDIISHRVWATDVYNNTKDMITILDATYKAFGDIPVFPILGNHEPHPLNVWSSEGVTTEAISTQWVYNLIAEEWGKWLPEETKETILKGGYYTVLVKPGFRIIAINSNVCYTFNWWLLFDEVDPFGQLQWMEGVLNEAEKSGESVHILSHVPSGDSTCHIPWAREFRKIIRRYSNTISAIFNGHTHEDEMIIYYDEEEPTKAINVAFNGASITSYADRNPSYKVYSIDKSNFNVLDFDEWIFNVTEANLTPHQDPVWYKLYSFKQAYGVDNMEPQSLADLTVRMASDHNLLDEYFRFNVREADTAMAKGCDDNCKKFNLCEMVTGLYGDTTQCDALMSQWNSLKMLTKLFVYTLIIGFVVAENDSSAKLQRGIKELFETKRTSQELSEVVNRMGLKHFLKFDANKYIESSLLCEACEAILDALIDERRNGASKEALVGILYEFCKDNKIQADHICDSLLNMNADIVLYIIDNKPDLNGAFACPTLLQSYGCRGSDPVEWDVEISDGKTVSKIEGSNKSFKVLQFSDIHYDANYQVGSLANCPYPVCCEFDSGEPLKPEDVAAGKWGEYSCNTPMDTLEATFKHILKQHEQIDYIYFTGDIIGHRVWGTDPFNNTQDMIKILDTIHKHFGNIPVFPILGNHEPHPVNVWSADDAIQEEFSTQWVFNVSAKHWSKWLPKDTQETILRGGYYTVLVKPGFRIIAINSNVCYTFNWWLLFDEVDPYGQLQWMEGVLNEAEKKGEVVHVLSHVPSGDPTCHLPWAREFRRILRRYSNTVSVIFNGHTHEDEMVIYYDEKDSAKPINVAFNGASLTTYWNRNPSYKVYTIDEKSYDVLDYEEWACNITESNLKPDEDLTYNKLYSFKDAYGVSDMSLQSLSDLTVRMAKDHSLLDEYYRFSVREAGPAMADGCDDDCRKFNLCEMVTSLYGDTKQCDTLLAQWD</sequence>
<evidence type="ECO:0000256" key="2">
    <source>
        <dbReference type="ARBA" id="ARBA00004613"/>
    </source>
</evidence>
<comment type="similarity">
    <text evidence="3">Belongs to the acid sphingomyelinase family.</text>
</comment>
<evidence type="ECO:0000256" key="1">
    <source>
        <dbReference type="ARBA" id="ARBA00001947"/>
    </source>
</evidence>
<dbReference type="SUPFAM" id="SSF56300">
    <property type="entry name" value="Metallo-dependent phosphatases"/>
    <property type="match status" value="2"/>
</dbReference>
<dbReference type="InterPro" id="IPR008139">
    <property type="entry name" value="SaposinB_dom"/>
</dbReference>
<dbReference type="Gene3D" id="1.10.225.10">
    <property type="entry name" value="Saposin-like"/>
    <property type="match status" value="1"/>
</dbReference>
<keyword evidence="4" id="KW-0964">Secreted</keyword>
<keyword evidence="6" id="KW-0732">Signal</keyword>
<comment type="cofactor">
    <cofactor evidence="1">
        <name>Zn(2+)</name>
        <dbReference type="ChEBI" id="CHEBI:29105"/>
    </cofactor>
</comment>
<evidence type="ECO:0000256" key="7">
    <source>
        <dbReference type="ARBA" id="ARBA00022801"/>
    </source>
</evidence>
<evidence type="ECO:0000256" key="4">
    <source>
        <dbReference type="ARBA" id="ARBA00022525"/>
    </source>
</evidence>
<keyword evidence="5" id="KW-0479">Metal-binding</keyword>
<dbReference type="PANTHER" id="PTHR10340:SF29">
    <property type="entry name" value="SPHINGOMYELIN PHOSPHODIESTERASE"/>
    <property type="match status" value="1"/>
</dbReference>
<dbReference type="Pfam" id="PF00149">
    <property type="entry name" value="Metallophos"/>
    <property type="match status" value="2"/>
</dbReference>
<feature type="domain" description="Saposin B-type" evidence="13">
    <location>
        <begin position="635"/>
        <end position="721"/>
    </location>
</feature>
<evidence type="ECO:0000256" key="8">
    <source>
        <dbReference type="ARBA" id="ARBA00022833"/>
    </source>
</evidence>
<keyword evidence="11" id="KW-0326">Glycosidase</keyword>
<dbReference type="Proteomes" id="UP000695000">
    <property type="component" value="Unplaced"/>
</dbReference>
<dbReference type="SUPFAM" id="SSF47862">
    <property type="entry name" value="Saposin"/>
    <property type="match status" value="2"/>
</dbReference>
<gene>
    <name evidence="15" type="primary">LOC108567753</name>
</gene>
<protein>
    <submittedName>
        <fullName evidence="15">Uncharacterized protein LOC108567753</fullName>
    </submittedName>
</protein>
<dbReference type="InterPro" id="IPR029052">
    <property type="entry name" value="Metallo-depent_PP-like"/>
</dbReference>
<evidence type="ECO:0000256" key="10">
    <source>
        <dbReference type="ARBA" id="ARBA00023180"/>
    </source>
</evidence>